<accession>A0A9N8WNW2</accession>
<protein>
    <submittedName>
        <fullName evidence="1">6351_t:CDS:1</fullName>
    </submittedName>
</protein>
<name>A0A9N8WNW2_9GLOM</name>
<comment type="caution">
    <text evidence="1">The sequence shown here is derived from an EMBL/GenBank/DDBJ whole genome shotgun (WGS) entry which is preliminary data.</text>
</comment>
<evidence type="ECO:0000313" key="1">
    <source>
        <dbReference type="EMBL" id="CAG8491356.1"/>
    </source>
</evidence>
<keyword evidence="2" id="KW-1185">Reference proteome</keyword>
<dbReference type="Proteomes" id="UP000789405">
    <property type="component" value="Unassembled WGS sequence"/>
</dbReference>
<gene>
    <name evidence="1" type="ORF">DERYTH_LOCUS2430</name>
</gene>
<feature type="non-terminal residue" evidence="1">
    <location>
        <position position="50"/>
    </location>
</feature>
<dbReference type="EMBL" id="CAJVPY010000770">
    <property type="protein sequence ID" value="CAG8491356.1"/>
    <property type="molecule type" value="Genomic_DNA"/>
</dbReference>
<evidence type="ECO:0000313" key="2">
    <source>
        <dbReference type="Proteomes" id="UP000789405"/>
    </source>
</evidence>
<dbReference type="AlphaFoldDB" id="A0A9N8WNW2"/>
<reference evidence="1" key="1">
    <citation type="submission" date="2021-06" db="EMBL/GenBank/DDBJ databases">
        <authorList>
            <person name="Kallberg Y."/>
            <person name="Tangrot J."/>
            <person name="Rosling A."/>
        </authorList>
    </citation>
    <scope>NUCLEOTIDE SEQUENCE</scope>
    <source>
        <strain evidence="1">MA453B</strain>
    </source>
</reference>
<organism evidence="1 2">
    <name type="scientific">Dentiscutata erythropus</name>
    <dbReference type="NCBI Taxonomy" id="1348616"/>
    <lineage>
        <taxon>Eukaryota</taxon>
        <taxon>Fungi</taxon>
        <taxon>Fungi incertae sedis</taxon>
        <taxon>Mucoromycota</taxon>
        <taxon>Glomeromycotina</taxon>
        <taxon>Glomeromycetes</taxon>
        <taxon>Diversisporales</taxon>
        <taxon>Gigasporaceae</taxon>
        <taxon>Dentiscutata</taxon>
    </lineage>
</organism>
<sequence length="50" mass="5362">MREMAVNNCGRLSTIVSNCESVANNCKRLLTIESKCGQVSTIVSKGLSSE</sequence>
<proteinExistence type="predicted"/>